<dbReference type="EMBL" id="JAMWYK010000009">
    <property type="protein sequence ID" value="MCO0832650.1"/>
    <property type="molecule type" value="Genomic_DNA"/>
</dbReference>
<name>A0ABT0ZRR3_9LACO</name>
<gene>
    <name evidence="1" type="ORF">NFX39_06105</name>
</gene>
<reference evidence="1 2" key="1">
    <citation type="submission" date="2022-06" db="EMBL/GenBank/DDBJ databases">
        <title>Fructobacillus taiwanensis sp. nov., isolated from the honeybee.</title>
        <authorList>
            <person name="Chen Y.-S."/>
            <person name="Wang L.-T."/>
            <person name="Lee Y.-S."/>
            <person name="Chang Y.-C."/>
            <person name="Wu H.-C."/>
            <person name="Liao C.-Y."/>
            <person name="Chen W.-H."/>
            <person name="Deng J.-N."/>
            <person name="Wang Y.-H."/>
        </authorList>
    </citation>
    <scope>NUCLEOTIDE SEQUENCE [LARGE SCALE GENOMIC DNA]</scope>
    <source>
        <strain evidence="1 2">W13</strain>
    </source>
</reference>
<accession>A0ABT0ZRR3</accession>
<dbReference type="RefSeq" id="WP_252444030.1">
    <property type="nucleotide sequence ID" value="NZ_JAMWYK010000009.1"/>
</dbReference>
<dbReference type="Proteomes" id="UP001523234">
    <property type="component" value="Unassembled WGS sequence"/>
</dbReference>
<comment type="caution">
    <text evidence="1">The sequence shown here is derived from an EMBL/GenBank/DDBJ whole genome shotgun (WGS) entry which is preliminary data.</text>
</comment>
<protein>
    <submittedName>
        <fullName evidence="1">Uncharacterized protein</fullName>
    </submittedName>
</protein>
<evidence type="ECO:0000313" key="2">
    <source>
        <dbReference type="Proteomes" id="UP001523234"/>
    </source>
</evidence>
<keyword evidence="2" id="KW-1185">Reference proteome</keyword>
<organism evidence="1 2">
    <name type="scientific">Fructobacillus apis</name>
    <dbReference type="NCBI Taxonomy" id="2935017"/>
    <lineage>
        <taxon>Bacteria</taxon>
        <taxon>Bacillati</taxon>
        <taxon>Bacillota</taxon>
        <taxon>Bacilli</taxon>
        <taxon>Lactobacillales</taxon>
        <taxon>Lactobacillaceae</taxon>
        <taxon>Fructobacillus</taxon>
    </lineage>
</organism>
<sequence>MMQVKLSAQSQLNVFGQLKNSWTKVKEHFEVVPLKEQQTSTVLINKLESALNTAEPIAVQMNYSFDSERIQDFYGVLFQDKAGALMIEDQMTKQCQLLMPELLRHIG</sequence>
<proteinExistence type="predicted"/>
<evidence type="ECO:0000313" key="1">
    <source>
        <dbReference type="EMBL" id="MCO0832650.1"/>
    </source>
</evidence>